<dbReference type="EMBL" id="JAULSC010000006">
    <property type="protein sequence ID" value="MDO3395797.1"/>
    <property type="molecule type" value="Genomic_DNA"/>
</dbReference>
<organism evidence="4 5">
    <name type="scientific">Nocardioides cremeus</name>
    <dbReference type="NCBI Taxonomy" id="3058044"/>
    <lineage>
        <taxon>Bacteria</taxon>
        <taxon>Bacillati</taxon>
        <taxon>Actinomycetota</taxon>
        <taxon>Actinomycetes</taxon>
        <taxon>Propionibacteriales</taxon>
        <taxon>Nocardioidaceae</taxon>
        <taxon>Nocardioides</taxon>
    </lineage>
</organism>
<keyword evidence="2" id="KW-0804">Transcription</keyword>
<gene>
    <name evidence="4" type="ORF">QWJ41_08725</name>
</gene>
<feature type="domain" description="ANTAR" evidence="3">
    <location>
        <begin position="154"/>
        <end position="215"/>
    </location>
</feature>
<name>A0ABT8TPB7_9ACTN</name>
<dbReference type="PROSITE" id="PS50921">
    <property type="entry name" value="ANTAR"/>
    <property type="match status" value="1"/>
</dbReference>
<sequence>MTDEAVDSLLDALTGAPSLEDACAGLLTTARRMLGADVAGLVAWDARGRLEHLATTDPELTTSLCDLSGGPICPPSATDAHPDGILTIDDVAAEDRWPGWARQVLDAGYRSVQVISLPSMVHRPLAMHAWAARPGAFSAGAPPTIDQVRLAALMIAQAERVENLAEALRTRSLIAQAQGIVMERYSLDPEQAMAYLRRVSQDRQVKVRELAEALVETREKCMEPPGP</sequence>
<accession>A0ABT8TPB7</accession>
<dbReference type="RefSeq" id="WP_302707351.1">
    <property type="nucleotide sequence ID" value="NZ_JAULSC010000006.1"/>
</dbReference>
<dbReference type="SUPFAM" id="SSF52172">
    <property type="entry name" value="CheY-like"/>
    <property type="match status" value="1"/>
</dbReference>
<dbReference type="Pfam" id="PF03861">
    <property type="entry name" value="ANTAR"/>
    <property type="match status" value="1"/>
</dbReference>
<evidence type="ECO:0000313" key="4">
    <source>
        <dbReference type="EMBL" id="MDO3395797.1"/>
    </source>
</evidence>
<evidence type="ECO:0000259" key="3">
    <source>
        <dbReference type="PROSITE" id="PS50921"/>
    </source>
</evidence>
<dbReference type="Gene3D" id="1.10.10.10">
    <property type="entry name" value="Winged helix-like DNA-binding domain superfamily/Winged helix DNA-binding domain"/>
    <property type="match status" value="1"/>
</dbReference>
<dbReference type="InterPro" id="IPR012074">
    <property type="entry name" value="GAF_ANTAR"/>
</dbReference>
<evidence type="ECO:0000256" key="2">
    <source>
        <dbReference type="ARBA" id="ARBA00023163"/>
    </source>
</evidence>
<dbReference type="SUPFAM" id="SSF55781">
    <property type="entry name" value="GAF domain-like"/>
    <property type="match status" value="1"/>
</dbReference>
<dbReference type="PIRSF" id="PIRSF036625">
    <property type="entry name" value="GAF_ANTAR"/>
    <property type="match status" value="1"/>
</dbReference>
<evidence type="ECO:0000256" key="1">
    <source>
        <dbReference type="ARBA" id="ARBA00023015"/>
    </source>
</evidence>
<reference evidence="4" key="1">
    <citation type="submission" date="2023-06" db="EMBL/GenBank/DDBJ databases">
        <title>Genome sequence of Nocardioides sp. SOB44.</title>
        <authorList>
            <person name="Zhang G."/>
        </authorList>
    </citation>
    <scope>NUCLEOTIDE SEQUENCE</scope>
    <source>
        <strain evidence="4">SOB44</strain>
    </source>
</reference>
<keyword evidence="1" id="KW-0805">Transcription regulation</keyword>
<dbReference type="InterPro" id="IPR029016">
    <property type="entry name" value="GAF-like_dom_sf"/>
</dbReference>
<dbReference type="InterPro" id="IPR011006">
    <property type="entry name" value="CheY-like_superfamily"/>
</dbReference>
<dbReference type="Proteomes" id="UP001168363">
    <property type="component" value="Unassembled WGS sequence"/>
</dbReference>
<proteinExistence type="predicted"/>
<dbReference type="InterPro" id="IPR036388">
    <property type="entry name" value="WH-like_DNA-bd_sf"/>
</dbReference>
<comment type="caution">
    <text evidence="4">The sequence shown here is derived from an EMBL/GenBank/DDBJ whole genome shotgun (WGS) entry which is preliminary data.</text>
</comment>
<dbReference type="SMART" id="SM01012">
    <property type="entry name" value="ANTAR"/>
    <property type="match status" value="1"/>
</dbReference>
<keyword evidence="5" id="KW-1185">Reference proteome</keyword>
<evidence type="ECO:0000313" key="5">
    <source>
        <dbReference type="Proteomes" id="UP001168363"/>
    </source>
</evidence>
<dbReference type="Gene3D" id="3.30.450.40">
    <property type="match status" value="1"/>
</dbReference>
<protein>
    <submittedName>
        <fullName evidence="4">ANTAR domain-containing protein</fullName>
    </submittedName>
</protein>
<dbReference type="InterPro" id="IPR005561">
    <property type="entry name" value="ANTAR"/>
</dbReference>